<protein>
    <submittedName>
        <fullName evidence="12">Acyl-CoA desaturase</fullName>
        <ecNumber evidence="12">1.14.19.-</ecNumber>
    </submittedName>
</protein>
<keyword evidence="9 10" id="KW-0472">Membrane</keyword>
<evidence type="ECO:0000256" key="7">
    <source>
        <dbReference type="ARBA" id="ARBA00023004"/>
    </source>
</evidence>
<organism evidence="12 13">
    <name type="scientific">Collimonas rhizosphaerae</name>
    <dbReference type="NCBI Taxonomy" id="3126357"/>
    <lineage>
        <taxon>Bacteria</taxon>
        <taxon>Pseudomonadati</taxon>
        <taxon>Pseudomonadota</taxon>
        <taxon>Betaproteobacteria</taxon>
        <taxon>Burkholderiales</taxon>
        <taxon>Oxalobacteraceae</taxon>
        <taxon>Collimonas</taxon>
    </lineage>
</organism>
<evidence type="ECO:0000256" key="6">
    <source>
        <dbReference type="ARBA" id="ARBA00023002"/>
    </source>
</evidence>
<feature type="transmembrane region" description="Helical" evidence="10">
    <location>
        <begin position="60"/>
        <end position="81"/>
    </location>
</feature>
<dbReference type="EC" id="1.14.19.-" evidence="12"/>
<evidence type="ECO:0000256" key="10">
    <source>
        <dbReference type="SAM" id="Phobius"/>
    </source>
</evidence>
<dbReference type="Pfam" id="PF00487">
    <property type="entry name" value="FA_desaturase"/>
    <property type="match status" value="1"/>
</dbReference>
<sequence length="316" mass="34668">MTNTKTPAVAAAPGEKVQALRDGDTKARRLAYLTVLTPAVGFIAALWYSIQFGFKQQDMVLLGVMYFLTSFGVEGGLHRFFSHRAFKAGPVVTAAIGILGCMAAQGPILFWAATHRMHHVFTDQDGDPHSPRVLSPGLRGRIKALWHGHVGWLFTVKRSNWSSYVPDLFGSKLVLFVNQHYLIWVFLGLAIPTAAGAALSGIEGAVGGLLWGGLARIFLLDQVTWAVNSIGHTFGKRPNQTRDTSGNIGWLALVSAGGGWHNNHHANPALAHNDFHFWQIDTTAWVIRFLGLVGLAWDIRQRQSADPLDQKLFNND</sequence>
<keyword evidence="7" id="KW-0408">Iron</keyword>
<evidence type="ECO:0000256" key="2">
    <source>
        <dbReference type="ARBA" id="ARBA00008749"/>
    </source>
</evidence>
<evidence type="ECO:0000256" key="4">
    <source>
        <dbReference type="ARBA" id="ARBA00022832"/>
    </source>
</evidence>
<dbReference type="Proteomes" id="UP001495910">
    <property type="component" value="Unassembled WGS sequence"/>
</dbReference>
<keyword evidence="6 12" id="KW-0560">Oxidoreductase</keyword>
<dbReference type="InterPro" id="IPR015876">
    <property type="entry name" value="Acyl-CoA_DS"/>
</dbReference>
<evidence type="ECO:0000256" key="8">
    <source>
        <dbReference type="ARBA" id="ARBA00023098"/>
    </source>
</evidence>
<accession>A0ABU9PWB1</accession>
<dbReference type="RefSeq" id="WP_342829746.1">
    <property type="nucleotide sequence ID" value="NZ_JBANDC010000008.1"/>
</dbReference>
<keyword evidence="13" id="KW-1185">Reference proteome</keyword>
<dbReference type="PANTHER" id="PTHR11351">
    <property type="entry name" value="ACYL-COA DESATURASE"/>
    <property type="match status" value="1"/>
</dbReference>
<dbReference type="GO" id="GO:0016491">
    <property type="term" value="F:oxidoreductase activity"/>
    <property type="evidence" value="ECO:0007669"/>
    <property type="project" value="UniProtKB-KW"/>
</dbReference>
<evidence type="ECO:0000313" key="12">
    <source>
        <dbReference type="EMBL" id="MEM4988298.1"/>
    </source>
</evidence>
<feature type="transmembrane region" description="Helical" evidence="10">
    <location>
        <begin position="93"/>
        <end position="113"/>
    </location>
</feature>
<proteinExistence type="inferred from homology"/>
<feature type="transmembrane region" description="Helical" evidence="10">
    <location>
        <begin position="30"/>
        <end position="48"/>
    </location>
</feature>
<keyword evidence="4" id="KW-0276">Fatty acid metabolism</keyword>
<dbReference type="EMBL" id="JBANDC010000008">
    <property type="protein sequence ID" value="MEM4988298.1"/>
    <property type="molecule type" value="Genomic_DNA"/>
</dbReference>
<evidence type="ECO:0000256" key="9">
    <source>
        <dbReference type="ARBA" id="ARBA00023136"/>
    </source>
</evidence>
<comment type="subcellular location">
    <subcellularLocation>
        <location evidence="1">Membrane</location>
        <topology evidence="1">Multi-pass membrane protein</topology>
    </subcellularLocation>
</comment>
<feature type="transmembrane region" description="Helical" evidence="10">
    <location>
        <begin position="181"/>
        <end position="202"/>
    </location>
</feature>
<keyword evidence="5 10" id="KW-1133">Transmembrane helix</keyword>
<evidence type="ECO:0000256" key="5">
    <source>
        <dbReference type="ARBA" id="ARBA00022989"/>
    </source>
</evidence>
<comment type="caution">
    <text evidence="12">The sequence shown here is derived from an EMBL/GenBank/DDBJ whole genome shotgun (WGS) entry which is preliminary data.</text>
</comment>
<reference evidence="12 13" key="1">
    <citation type="submission" date="2024-02" db="EMBL/GenBank/DDBJ databases">
        <title>Draft genome sequence of Collimonas sp. strain H4R21, an effective mineral-weathering bacterial strain isolated from the beech rhizosphere.</title>
        <authorList>
            <person name="Morin E."/>
            <person name="Uroz S."/>
            <person name="Leveau J.H.J."/>
            <person name="Kumar R."/>
            <person name="Rey M.W."/>
            <person name="Pham J."/>
        </authorList>
    </citation>
    <scope>NUCLEOTIDE SEQUENCE [LARGE SCALE GENOMIC DNA]</scope>
    <source>
        <strain evidence="12 13">H4R21</strain>
    </source>
</reference>
<name>A0ABU9PWB1_9BURK</name>
<evidence type="ECO:0000256" key="3">
    <source>
        <dbReference type="ARBA" id="ARBA00022692"/>
    </source>
</evidence>
<evidence type="ECO:0000313" key="13">
    <source>
        <dbReference type="Proteomes" id="UP001495910"/>
    </source>
</evidence>
<dbReference type="InterPro" id="IPR005804">
    <property type="entry name" value="FA_desaturase_dom"/>
</dbReference>
<feature type="domain" description="Fatty acid desaturase" evidence="11">
    <location>
        <begin position="61"/>
        <end position="276"/>
    </location>
</feature>
<dbReference type="PANTHER" id="PTHR11351:SF3">
    <property type="entry name" value="BLL4393 PROTEIN"/>
    <property type="match status" value="1"/>
</dbReference>
<evidence type="ECO:0000256" key="1">
    <source>
        <dbReference type="ARBA" id="ARBA00004141"/>
    </source>
</evidence>
<comment type="similarity">
    <text evidence="2">Belongs to the fatty acid desaturase type 2 family.</text>
</comment>
<keyword evidence="3 10" id="KW-0812">Transmembrane</keyword>
<keyword evidence="8" id="KW-0443">Lipid metabolism</keyword>
<evidence type="ECO:0000259" key="11">
    <source>
        <dbReference type="Pfam" id="PF00487"/>
    </source>
</evidence>
<gene>
    <name evidence="12" type="ORF">V8G57_12955</name>
</gene>
<dbReference type="CDD" id="cd03505">
    <property type="entry name" value="Delta9-FADS-like"/>
    <property type="match status" value="1"/>
</dbReference>